<organism evidence="3">
    <name type="scientific">Darwinula stevensoni</name>
    <dbReference type="NCBI Taxonomy" id="69355"/>
    <lineage>
        <taxon>Eukaryota</taxon>
        <taxon>Metazoa</taxon>
        <taxon>Ecdysozoa</taxon>
        <taxon>Arthropoda</taxon>
        <taxon>Crustacea</taxon>
        <taxon>Oligostraca</taxon>
        <taxon>Ostracoda</taxon>
        <taxon>Podocopa</taxon>
        <taxon>Podocopida</taxon>
        <taxon>Darwinulocopina</taxon>
        <taxon>Darwinuloidea</taxon>
        <taxon>Darwinulidae</taxon>
        <taxon>Darwinula</taxon>
    </lineage>
</organism>
<dbReference type="SUPFAM" id="SSF47986">
    <property type="entry name" value="DEATH domain"/>
    <property type="match status" value="2"/>
</dbReference>
<evidence type="ECO:0000259" key="2">
    <source>
        <dbReference type="PROSITE" id="PS50209"/>
    </source>
</evidence>
<name>A0A7R8XGK5_9CRUS</name>
<evidence type="ECO:0000313" key="3">
    <source>
        <dbReference type="EMBL" id="CAD7245828.1"/>
    </source>
</evidence>
<dbReference type="InterPro" id="IPR011029">
    <property type="entry name" value="DEATH-like_dom_sf"/>
</dbReference>
<dbReference type="Pfam" id="PF00619">
    <property type="entry name" value="CARD"/>
    <property type="match status" value="1"/>
</dbReference>
<protein>
    <recommendedName>
        <fullName evidence="2">CARD domain-containing protein</fullName>
    </recommendedName>
</protein>
<feature type="compositionally biased region" description="Basic and acidic residues" evidence="1">
    <location>
        <begin position="167"/>
        <end position="187"/>
    </location>
</feature>
<dbReference type="AlphaFoldDB" id="A0A7R8XGK5"/>
<dbReference type="PROSITE" id="PS50209">
    <property type="entry name" value="CARD"/>
    <property type="match status" value="1"/>
</dbReference>
<dbReference type="Gene3D" id="1.10.533.10">
    <property type="entry name" value="Death Domain, Fas"/>
    <property type="match status" value="2"/>
</dbReference>
<feature type="compositionally biased region" description="Basic and acidic residues" evidence="1">
    <location>
        <begin position="479"/>
        <end position="490"/>
    </location>
</feature>
<dbReference type="Proteomes" id="UP000677054">
    <property type="component" value="Unassembled WGS sequence"/>
</dbReference>
<evidence type="ECO:0000313" key="4">
    <source>
        <dbReference type="Proteomes" id="UP000677054"/>
    </source>
</evidence>
<accession>A0A7R8XGK5</accession>
<dbReference type="EMBL" id="LR900481">
    <property type="protein sequence ID" value="CAD7245828.1"/>
    <property type="molecule type" value="Genomic_DNA"/>
</dbReference>
<feature type="compositionally biased region" description="Polar residues" evidence="1">
    <location>
        <begin position="404"/>
        <end position="422"/>
    </location>
</feature>
<dbReference type="InterPro" id="IPR001315">
    <property type="entry name" value="CARD"/>
</dbReference>
<evidence type="ECO:0000256" key="1">
    <source>
        <dbReference type="SAM" id="MobiDB-lite"/>
    </source>
</evidence>
<gene>
    <name evidence="3" type="ORF">DSTB1V02_LOCUS5694</name>
</gene>
<feature type="domain" description="CARD" evidence="2">
    <location>
        <begin position="12"/>
        <end position="92"/>
    </location>
</feature>
<feature type="compositionally biased region" description="Acidic residues" evidence="1">
    <location>
        <begin position="117"/>
        <end position="126"/>
    </location>
</feature>
<sequence>MAVHGQAVSDVLFAHLKEFQLFANIGEILLGLRKKNVIEDDEYLEVIDESKKKQARFLIEKIPRGGDNAFKALLESIFEKDKPFAEKLLKSLEQHESTSASSFARKLRKDLKWANAEGEESEEELPPNETSSTSKAPKKRLKKDAASEGASNSRAKDGPPPRKRRAKRDDASVSKPNDSRSSGKRDSIASVGRMKGLRKILSDSNTIIDMDDFLQELSQEELIALPQEQDIRRKDNYSDKMNEIFGILHRKKNPKTTCEKLLHVLQAMERDDIIDRGRTPSTENVSQRSIVETHRFVPYIIISGAVQPSVLLMKSAAPRTPNPTRFNHGTPSSTKPSTPSQSQKSENQGRSLATPKTLRMKAPLKERPKNPPPPIPNSPSRSGSPFPPSPATKRPPNGLKLQPLSLTSPAGKSLTGKTNRSPEVSDFEAKFDFPSVSDVTPPEPPSILKKTYTSQNPTGPKRRPAPPPPPGASPAAHPSEARRREGEYGKGRAINRNKITLIGASVAYVLHFDEVVDTTTQRYGLRLLRFASNSASEDTTRRPETPSTRITSLTPQLTTTSSGFDELEAQVRNRTLQCEIFRGGGGACDMAGVDYGAVLRRLKIIFKECRVMIPMDQFFDKLTGNDLITSAQEMQLRNKEYYTQIDDTFFILLTKNPKPTYEIISVILQDLKRDDILEKLYEDFGALGVSSQAATNAPGGGATNPTQIRDLTPKEASELLTRKWSTLVDGMEADDVALILVSTGFLPHEWEQGVPQIRKKKSEVILQVIRRRGPAGFQALQKALQEVNQLYLLE</sequence>
<reference evidence="3" key="1">
    <citation type="submission" date="2020-11" db="EMBL/GenBank/DDBJ databases">
        <authorList>
            <person name="Tran Van P."/>
        </authorList>
    </citation>
    <scope>NUCLEOTIDE SEQUENCE</scope>
</reference>
<dbReference type="GO" id="GO:0042981">
    <property type="term" value="P:regulation of apoptotic process"/>
    <property type="evidence" value="ECO:0007669"/>
    <property type="project" value="InterPro"/>
</dbReference>
<feature type="compositionally biased region" description="Low complexity" evidence="1">
    <location>
        <begin position="330"/>
        <end position="345"/>
    </location>
</feature>
<dbReference type="CDD" id="cd01671">
    <property type="entry name" value="CARD"/>
    <property type="match status" value="2"/>
</dbReference>
<proteinExistence type="predicted"/>
<keyword evidence="4" id="KW-1185">Reference proteome</keyword>
<feature type="region of interest" description="Disordered" evidence="1">
    <location>
        <begin position="117"/>
        <end position="190"/>
    </location>
</feature>
<dbReference type="EMBL" id="CAJPEV010000964">
    <property type="protein sequence ID" value="CAG0889802.1"/>
    <property type="molecule type" value="Genomic_DNA"/>
</dbReference>
<feature type="region of interest" description="Disordered" evidence="1">
    <location>
        <begin position="316"/>
        <end position="491"/>
    </location>
</feature>